<dbReference type="AlphaFoldDB" id="A0A4P8ELU0"/>
<accession>A0A4P8ELU0</accession>
<organism evidence="1 2">
    <name type="scientific">Pseudorhodobacter turbinis</name>
    <dbReference type="NCBI Taxonomy" id="2500533"/>
    <lineage>
        <taxon>Bacteria</taxon>
        <taxon>Pseudomonadati</taxon>
        <taxon>Pseudomonadota</taxon>
        <taxon>Alphaproteobacteria</taxon>
        <taxon>Rhodobacterales</taxon>
        <taxon>Paracoccaceae</taxon>
        <taxon>Pseudorhodobacter</taxon>
    </lineage>
</organism>
<dbReference type="KEGG" id="pseb:EOK75_19070"/>
<gene>
    <name evidence="1" type="ORF">EOK75_19070</name>
</gene>
<dbReference type="InterPro" id="IPR021270">
    <property type="entry name" value="DUF2849"/>
</dbReference>
<evidence type="ECO:0000313" key="2">
    <source>
        <dbReference type="Proteomes" id="UP000298631"/>
    </source>
</evidence>
<keyword evidence="1" id="KW-0614">Plasmid</keyword>
<keyword evidence="2" id="KW-1185">Reference proteome</keyword>
<dbReference type="Pfam" id="PF11011">
    <property type="entry name" value="DUF2849"/>
    <property type="match status" value="1"/>
</dbReference>
<sequence length="97" mass="10581">MKPQIITANALVEGDVVYLAADNCWARRLQDAQVFDDPDVAQAALAAAHARDHEVVGVYLADVRLEGGLPQPTHFREAFRQTGPSNKFHGKQADVSL</sequence>
<reference evidence="1 2" key="1">
    <citation type="submission" date="2019-05" db="EMBL/GenBank/DDBJ databases">
        <title>Pseudorhodobacter turbinis sp. nov., isolated from the gut of the Korean turban shell.</title>
        <authorList>
            <person name="Jeong Y.-S."/>
            <person name="Kang W.-R."/>
            <person name="Bae J.-W."/>
        </authorList>
    </citation>
    <scope>NUCLEOTIDE SEQUENCE [LARGE SCALE GENOMIC DNA]</scope>
    <source>
        <strain evidence="1 2">S12M18</strain>
        <plasmid evidence="1 2">unnamed1</plasmid>
    </source>
</reference>
<protein>
    <submittedName>
        <fullName evidence="1">DUF2849 domain-containing protein</fullName>
    </submittedName>
</protein>
<dbReference type="EMBL" id="CP039965">
    <property type="protein sequence ID" value="QCO57785.1"/>
    <property type="molecule type" value="Genomic_DNA"/>
</dbReference>
<proteinExistence type="predicted"/>
<dbReference type="OrthoDB" id="5738806at2"/>
<geneLocation type="plasmid" evidence="1 2">
    <name>unnamed1</name>
</geneLocation>
<name>A0A4P8ELU0_9RHOB</name>
<evidence type="ECO:0000313" key="1">
    <source>
        <dbReference type="EMBL" id="QCO57785.1"/>
    </source>
</evidence>
<dbReference type="Proteomes" id="UP000298631">
    <property type="component" value="Plasmid unnamed1"/>
</dbReference>
<dbReference type="RefSeq" id="WP_137195593.1">
    <property type="nucleotide sequence ID" value="NZ_CP039965.1"/>
</dbReference>